<dbReference type="AlphaFoldDB" id="A0A1I2DFS2"/>
<dbReference type="EMBL" id="FONR01000002">
    <property type="protein sequence ID" value="SFE79288.1"/>
    <property type="molecule type" value="Genomic_DNA"/>
</dbReference>
<organism evidence="2 3">
    <name type="scientific">Streptomyces mirabilis</name>
    <dbReference type="NCBI Taxonomy" id="68239"/>
    <lineage>
        <taxon>Bacteria</taxon>
        <taxon>Bacillati</taxon>
        <taxon>Actinomycetota</taxon>
        <taxon>Actinomycetes</taxon>
        <taxon>Kitasatosporales</taxon>
        <taxon>Streptomycetaceae</taxon>
        <taxon>Streptomyces</taxon>
    </lineage>
</organism>
<feature type="compositionally biased region" description="Basic and acidic residues" evidence="1">
    <location>
        <begin position="13"/>
        <end position="24"/>
    </location>
</feature>
<protein>
    <submittedName>
        <fullName evidence="2">Uncharacterized protein</fullName>
    </submittedName>
</protein>
<evidence type="ECO:0000313" key="2">
    <source>
        <dbReference type="EMBL" id="SFE79288.1"/>
    </source>
</evidence>
<reference evidence="2 3" key="1">
    <citation type="submission" date="2016-10" db="EMBL/GenBank/DDBJ databases">
        <authorList>
            <person name="de Groot N.N."/>
        </authorList>
    </citation>
    <scope>NUCLEOTIDE SEQUENCE [LARGE SCALE GENOMIC DNA]</scope>
    <source>
        <strain evidence="2 3">OK461</strain>
    </source>
</reference>
<accession>A0A1I2DFS2</accession>
<evidence type="ECO:0000313" key="3">
    <source>
        <dbReference type="Proteomes" id="UP000181942"/>
    </source>
</evidence>
<gene>
    <name evidence="2" type="ORF">SAMN02787118_102644</name>
</gene>
<dbReference type="RefSeq" id="WP_177323982.1">
    <property type="nucleotide sequence ID" value="NZ_BMUQ01000002.1"/>
</dbReference>
<sequence>MSETSTMEPPATDAHEATAQDEGHGKHRGPVSGRDDEATPHGRHRKPSDQQNTSA</sequence>
<name>A0A1I2DFS2_9ACTN</name>
<evidence type="ECO:0000256" key="1">
    <source>
        <dbReference type="SAM" id="MobiDB-lite"/>
    </source>
</evidence>
<dbReference type="Proteomes" id="UP000181942">
    <property type="component" value="Unassembled WGS sequence"/>
</dbReference>
<feature type="region of interest" description="Disordered" evidence="1">
    <location>
        <begin position="1"/>
        <end position="55"/>
    </location>
</feature>
<proteinExistence type="predicted"/>